<gene>
    <name evidence="2" type="ORF">Dfulv_15415</name>
</gene>
<dbReference type="InterPro" id="IPR037171">
    <property type="entry name" value="NagB/RpiA_transferase-like"/>
</dbReference>
<dbReference type="Gene3D" id="3.30.30.40">
    <property type="match status" value="1"/>
</dbReference>
<evidence type="ECO:0000313" key="2">
    <source>
        <dbReference type="EMBL" id="UWP85547.1"/>
    </source>
</evidence>
<reference evidence="2" key="2">
    <citation type="submission" date="2022-09" db="EMBL/GenBank/DDBJ databases">
        <title>Biosynthetic gene clusters of Dactylosporangioum fulvum.</title>
        <authorList>
            <person name="Caradec T."/>
        </authorList>
    </citation>
    <scope>NUCLEOTIDE SEQUENCE</scope>
    <source>
        <strain evidence="2">NRRL B-16292</strain>
    </source>
</reference>
<dbReference type="SMART" id="SM00882">
    <property type="entry name" value="CoA_trans"/>
    <property type="match status" value="1"/>
</dbReference>
<dbReference type="PANTHER" id="PTHR43293">
    <property type="entry name" value="ACETATE COA-TRANSFERASE YDIF"/>
    <property type="match status" value="1"/>
</dbReference>
<protein>
    <recommendedName>
        <fullName evidence="4">Glutaconate CoA-transferase</fullName>
    </recommendedName>
</protein>
<dbReference type="SUPFAM" id="SSF100950">
    <property type="entry name" value="NagB/RpiA/CoA transferase-like"/>
    <property type="match status" value="2"/>
</dbReference>
<dbReference type="PANTHER" id="PTHR43293:SF3">
    <property type="entry name" value="CHOLESTEROL RING-CLEAVING HYDROLASE IPDB SUBUNIT"/>
    <property type="match status" value="1"/>
</dbReference>
<keyword evidence="3" id="KW-1185">Reference proteome</keyword>
<dbReference type="Pfam" id="PF01144">
    <property type="entry name" value="CoA_trans"/>
    <property type="match status" value="1"/>
</dbReference>
<accession>A0ABY5W6N5</accession>
<evidence type="ECO:0000313" key="3">
    <source>
        <dbReference type="Proteomes" id="UP001059617"/>
    </source>
</evidence>
<evidence type="ECO:0000256" key="1">
    <source>
        <dbReference type="ARBA" id="ARBA00007047"/>
    </source>
</evidence>
<name>A0ABY5W6N5_9ACTN</name>
<proteinExistence type="inferred from homology"/>
<organism evidence="2 3">
    <name type="scientific">Dactylosporangium fulvum</name>
    <dbReference type="NCBI Taxonomy" id="53359"/>
    <lineage>
        <taxon>Bacteria</taxon>
        <taxon>Bacillati</taxon>
        <taxon>Actinomycetota</taxon>
        <taxon>Actinomycetes</taxon>
        <taxon>Micromonosporales</taxon>
        <taxon>Micromonosporaceae</taxon>
        <taxon>Dactylosporangium</taxon>
    </lineage>
</organism>
<sequence>MTPPTESGPAGALPPAFALPVEEGASKVQDLATAVRAFVEPGMTLHVGYSDARPNAALLEIARAFAGRDPGFTLVTAGLVNIQHALVELGLVRKVVASFAGENYPVARPNPALVRAIRDGRVEIEHWSLWSLVARLAAGALGVPYFPVRSMAGSTMGVEAAARGELVEVSVGDEPLVLVKALRPDVVVLHGAAADAHGNVVLAAPYGESQWGALAATRGVIACVERIVTTEQLRRMNKLTRIPAHVVRAVCVTPHGAHPYGFNNPGVEGISSYVEDAQFMADTLRASRDPADFKQWIDEWVLGVGDHDGYLAKLGSDRLSALTRRHTSDEWHMPVDGAGAVPAPANATETQVVVAARRLRAAVMHRGHDAILAGVGLANLASWIGARDLRGRGVDVELMAEIGLFGYSPRPGEPFIFAGQNVPTNKLLTDVMGVLGTFVSGPGTRTIGVIGAGQVDRTGAINSTVADSGDFIVGSGGANDVLSAADEVIVCVGHGSTRLVDKVRYVTSPGTNVSTIVTDLCVFERAADGEFVLTTLLPTVGGSHLEAVEVVRERTGWSFPIADDLVMEPPPTPAELADLRAFDPKRLFLRDRGA</sequence>
<dbReference type="RefSeq" id="WP_259863677.1">
    <property type="nucleotide sequence ID" value="NZ_BAAAST010000014.1"/>
</dbReference>
<evidence type="ECO:0008006" key="4">
    <source>
        <dbReference type="Google" id="ProtNLM"/>
    </source>
</evidence>
<dbReference type="Proteomes" id="UP001059617">
    <property type="component" value="Chromosome"/>
</dbReference>
<dbReference type="EMBL" id="CP073720">
    <property type="protein sequence ID" value="UWP85547.1"/>
    <property type="molecule type" value="Genomic_DNA"/>
</dbReference>
<comment type="similarity">
    <text evidence="1">Belongs to the 3-oxoacid CoA-transferase subunit B family.</text>
</comment>
<dbReference type="InterPro" id="IPR004165">
    <property type="entry name" value="CoA_trans_fam_I"/>
</dbReference>
<reference evidence="2" key="1">
    <citation type="submission" date="2021-04" db="EMBL/GenBank/DDBJ databases">
        <authorList>
            <person name="Hartkoorn R.C."/>
            <person name="Beaudoing E."/>
            <person name="Hot D."/>
        </authorList>
    </citation>
    <scope>NUCLEOTIDE SEQUENCE</scope>
    <source>
        <strain evidence="2">NRRL B-16292</strain>
    </source>
</reference>
<dbReference type="Gene3D" id="3.40.1080.10">
    <property type="entry name" value="Glutaconate Coenzyme A-transferase"/>
    <property type="match status" value="2"/>
</dbReference>